<dbReference type="PANTHER" id="PTHR31672:SF13">
    <property type="entry name" value="F-BOX PROTEIN CPR30-LIKE"/>
    <property type="match status" value="1"/>
</dbReference>
<dbReference type="PANTHER" id="PTHR31672">
    <property type="entry name" value="BNACNNG10540D PROTEIN"/>
    <property type="match status" value="1"/>
</dbReference>
<dbReference type="InterPro" id="IPR036047">
    <property type="entry name" value="F-box-like_dom_sf"/>
</dbReference>
<dbReference type="InterPro" id="IPR050796">
    <property type="entry name" value="SCF_F-box_component"/>
</dbReference>
<comment type="caution">
    <text evidence="2">The sequence shown here is derived from an EMBL/GenBank/DDBJ whole genome shotgun (WGS) entry which is preliminary data.</text>
</comment>
<keyword evidence="3" id="KW-1185">Reference proteome</keyword>
<dbReference type="AlphaFoldDB" id="A0A8S0UF78"/>
<sequence>MGLTTRRSSRASLMDLPELIILEILLHLSIKGIVMCKCVCKTWQHLISNPHFAKHHFTHSKAGILIRPSDVGRISRMLYFMERSVINVIEAGQQLNLKLDTKLKSPLLNVDAQAIAFIKGNTKRKRTINLDTKNHKIIIVNLCNGFLRLFERSHNNPTVSSNADKSTVTCGFGFCQQTNQYKVLRVLCPGKNQHAKSQIEGTTFYPNRVVEIHTLGSKTWRNIGFAPSFQCITSPIYLNGVLHWIGDGRSGNDLVLSFEFSSERFKSLPLPSINRPSRISLGIIGDSLCLSATSGVDLIDIWVMKSCGVQKSWSRLISIKFPTLGRWNSCYFQLIGCCDKFFIFLENQIIYYDPKSVELKTLKLHRVGFISKAVVYTPSFFSLKDVTGANTKS</sequence>
<accession>A0A8S0UF78</accession>
<dbReference type="PROSITE" id="PS50181">
    <property type="entry name" value="FBOX"/>
    <property type="match status" value="1"/>
</dbReference>
<evidence type="ECO:0000259" key="1">
    <source>
        <dbReference type="PROSITE" id="PS50181"/>
    </source>
</evidence>
<gene>
    <name evidence="2" type="ORF">OLEA9_A061700</name>
</gene>
<name>A0A8S0UF78_OLEEU</name>
<dbReference type="Gramene" id="OE9A061700T1">
    <property type="protein sequence ID" value="OE9A061700C1"/>
    <property type="gene ID" value="OE9A061700"/>
</dbReference>
<dbReference type="Proteomes" id="UP000594638">
    <property type="component" value="Unassembled WGS sequence"/>
</dbReference>
<feature type="non-terminal residue" evidence="2">
    <location>
        <position position="393"/>
    </location>
</feature>
<dbReference type="Gene3D" id="1.20.1280.50">
    <property type="match status" value="1"/>
</dbReference>
<feature type="domain" description="F-box" evidence="1">
    <location>
        <begin position="10"/>
        <end position="60"/>
    </location>
</feature>
<evidence type="ECO:0000313" key="2">
    <source>
        <dbReference type="EMBL" id="CAA3015903.1"/>
    </source>
</evidence>
<dbReference type="SUPFAM" id="SSF81383">
    <property type="entry name" value="F-box domain"/>
    <property type="match status" value="1"/>
</dbReference>
<reference evidence="2 3" key="1">
    <citation type="submission" date="2019-12" db="EMBL/GenBank/DDBJ databases">
        <authorList>
            <person name="Alioto T."/>
            <person name="Alioto T."/>
            <person name="Gomez Garrido J."/>
        </authorList>
    </citation>
    <scope>NUCLEOTIDE SEQUENCE [LARGE SCALE GENOMIC DNA]</scope>
</reference>
<dbReference type="EMBL" id="CACTIH010007578">
    <property type="protein sequence ID" value="CAA3015903.1"/>
    <property type="molecule type" value="Genomic_DNA"/>
</dbReference>
<dbReference type="InterPro" id="IPR006527">
    <property type="entry name" value="F-box-assoc_dom_typ1"/>
</dbReference>
<evidence type="ECO:0000313" key="3">
    <source>
        <dbReference type="Proteomes" id="UP000594638"/>
    </source>
</evidence>
<dbReference type="OrthoDB" id="610337at2759"/>
<proteinExistence type="predicted"/>
<dbReference type="InterPro" id="IPR001810">
    <property type="entry name" value="F-box_dom"/>
</dbReference>
<dbReference type="Pfam" id="PF00646">
    <property type="entry name" value="F-box"/>
    <property type="match status" value="1"/>
</dbReference>
<dbReference type="Pfam" id="PF07734">
    <property type="entry name" value="FBA_1"/>
    <property type="match status" value="1"/>
</dbReference>
<dbReference type="SMART" id="SM00256">
    <property type="entry name" value="FBOX"/>
    <property type="match status" value="1"/>
</dbReference>
<protein>
    <submittedName>
        <fullName evidence="2">F-box At3g07870-like</fullName>
    </submittedName>
</protein>
<organism evidence="2 3">
    <name type="scientific">Olea europaea subsp. europaea</name>
    <dbReference type="NCBI Taxonomy" id="158383"/>
    <lineage>
        <taxon>Eukaryota</taxon>
        <taxon>Viridiplantae</taxon>
        <taxon>Streptophyta</taxon>
        <taxon>Embryophyta</taxon>
        <taxon>Tracheophyta</taxon>
        <taxon>Spermatophyta</taxon>
        <taxon>Magnoliopsida</taxon>
        <taxon>eudicotyledons</taxon>
        <taxon>Gunneridae</taxon>
        <taxon>Pentapetalae</taxon>
        <taxon>asterids</taxon>
        <taxon>lamiids</taxon>
        <taxon>Lamiales</taxon>
        <taxon>Oleaceae</taxon>
        <taxon>Oleeae</taxon>
        <taxon>Olea</taxon>
    </lineage>
</organism>
<dbReference type="NCBIfam" id="TIGR01640">
    <property type="entry name" value="F_box_assoc_1"/>
    <property type="match status" value="1"/>
</dbReference>
<dbReference type="InterPro" id="IPR017451">
    <property type="entry name" value="F-box-assoc_interact_dom"/>
</dbReference>